<feature type="region of interest" description="Disordered" evidence="1">
    <location>
        <begin position="25"/>
        <end position="70"/>
    </location>
</feature>
<dbReference type="Proteomes" id="UP000298061">
    <property type="component" value="Unassembled WGS sequence"/>
</dbReference>
<evidence type="ECO:0000313" key="2">
    <source>
        <dbReference type="EMBL" id="TFY76552.1"/>
    </source>
</evidence>
<evidence type="ECO:0000313" key="3">
    <source>
        <dbReference type="Proteomes" id="UP000298061"/>
    </source>
</evidence>
<proteinExistence type="predicted"/>
<gene>
    <name evidence="2" type="ORF">EWM64_g7460</name>
</gene>
<accession>A0A4Y9ZP62</accession>
<evidence type="ECO:0000256" key="1">
    <source>
        <dbReference type="SAM" id="MobiDB-lite"/>
    </source>
</evidence>
<feature type="compositionally biased region" description="Low complexity" evidence="1">
    <location>
        <begin position="37"/>
        <end position="50"/>
    </location>
</feature>
<name>A0A4Y9ZP62_9AGAM</name>
<organism evidence="2 3">
    <name type="scientific">Hericium alpestre</name>
    <dbReference type="NCBI Taxonomy" id="135208"/>
    <lineage>
        <taxon>Eukaryota</taxon>
        <taxon>Fungi</taxon>
        <taxon>Dikarya</taxon>
        <taxon>Basidiomycota</taxon>
        <taxon>Agaricomycotina</taxon>
        <taxon>Agaricomycetes</taxon>
        <taxon>Russulales</taxon>
        <taxon>Hericiaceae</taxon>
        <taxon>Hericium</taxon>
    </lineage>
</organism>
<comment type="caution">
    <text evidence="2">The sequence shown here is derived from an EMBL/GenBank/DDBJ whole genome shotgun (WGS) entry which is preliminary data.</text>
</comment>
<reference evidence="2 3" key="1">
    <citation type="submission" date="2019-02" db="EMBL/GenBank/DDBJ databases">
        <title>Genome sequencing of the rare red list fungi Hericium alpestre (H. flagellum).</title>
        <authorList>
            <person name="Buettner E."/>
            <person name="Kellner H."/>
        </authorList>
    </citation>
    <scope>NUCLEOTIDE SEQUENCE [LARGE SCALE GENOMIC DNA]</scope>
    <source>
        <strain evidence="2 3">DSM 108284</strain>
    </source>
</reference>
<dbReference type="AlphaFoldDB" id="A0A4Y9ZP62"/>
<dbReference type="EMBL" id="SFCI01001172">
    <property type="protein sequence ID" value="TFY76552.1"/>
    <property type="molecule type" value="Genomic_DNA"/>
</dbReference>
<sequence>MPHQPPAPPSPGLPRTLYSGMSSLQIHQPGAGHNMRAPSLLSSAPAAHPPKAMFKSSKAEHAHRPSRRDHRYSTVLGKDHHQLAATAGRKRIMGDDAEFLASQYFWRPFPREMRAETQQETVHFLGALVNAFEKQKKNEETMLVGMNDLERQCAEIDVINAGTSQIWQQVHQRHAKVETDIERIILDLLRMSPDKEFTQICQKQLDDYYAIRRRSDRTRRQLDLPALE</sequence>
<keyword evidence="3" id="KW-1185">Reference proteome</keyword>
<protein>
    <submittedName>
        <fullName evidence="2">Uncharacterized protein</fullName>
    </submittedName>
</protein>